<evidence type="ECO:0000256" key="1">
    <source>
        <dbReference type="SAM" id="Phobius"/>
    </source>
</evidence>
<evidence type="ECO:0000313" key="2">
    <source>
        <dbReference type="EMBL" id="MDQ0189542.1"/>
    </source>
</evidence>
<comment type="caution">
    <text evidence="2">The sequence shown here is derived from an EMBL/GenBank/DDBJ whole genome shotgun (WGS) entry which is preliminary data.</text>
</comment>
<keyword evidence="1" id="KW-1133">Transmembrane helix</keyword>
<protein>
    <submittedName>
        <fullName evidence="2">Uncharacterized protein</fullName>
    </submittedName>
</protein>
<evidence type="ECO:0000313" key="3">
    <source>
        <dbReference type="Proteomes" id="UP001232973"/>
    </source>
</evidence>
<dbReference type="EMBL" id="JAUSTP010000008">
    <property type="protein sequence ID" value="MDQ0189542.1"/>
    <property type="molecule type" value="Genomic_DNA"/>
</dbReference>
<accession>A0ABT9XH68</accession>
<organism evidence="2 3">
    <name type="scientific">Alicyclobacillus cycloheptanicus</name>
    <dbReference type="NCBI Taxonomy" id="1457"/>
    <lineage>
        <taxon>Bacteria</taxon>
        <taxon>Bacillati</taxon>
        <taxon>Bacillota</taxon>
        <taxon>Bacilli</taxon>
        <taxon>Bacillales</taxon>
        <taxon>Alicyclobacillaceae</taxon>
        <taxon>Alicyclobacillus</taxon>
    </lineage>
</organism>
<sequence>MMVIHALIVYVIAVVIVAVLAFAFTRWQRYRRVDKAPQIPPGFERTAEINVDPTTGIRQRVWYNPTTGERFYETLDEPPGR</sequence>
<dbReference type="Proteomes" id="UP001232973">
    <property type="component" value="Unassembled WGS sequence"/>
</dbReference>
<keyword evidence="1" id="KW-0812">Transmembrane</keyword>
<keyword evidence="3" id="KW-1185">Reference proteome</keyword>
<reference evidence="2 3" key="1">
    <citation type="submission" date="2023-07" db="EMBL/GenBank/DDBJ databases">
        <title>Genomic Encyclopedia of Type Strains, Phase IV (KMG-IV): sequencing the most valuable type-strain genomes for metagenomic binning, comparative biology and taxonomic classification.</title>
        <authorList>
            <person name="Goeker M."/>
        </authorList>
    </citation>
    <scope>NUCLEOTIDE SEQUENCE [LARGE SCALE GENOMIC DNA]</scope>
    <source>
        <strain evidence="2 3">DSM 4006</strain>
    </source>
</reference>
<feature type="transmembrane region" description="Helical" evidence="1">
    <location>
        <begin position="6"/>
        <end position="25"/>
    </location>
</feature>
<dbReference type="RefSeq" id="WP_407654057.1">
    <property type="nucleotide sequence ID" value="NZ_CP067097.1"/>
</dbReference>
<keyword evidence="1" id="KW-0472">Membrane</keyword>
<gene>
    <name evidence="2" type="ORF">J2S03_001374</name>
</gene>
<proteinExistence type="predicted"/>
<name>A0ABT9XH68_9BACL</name>